<evidence type="ECO:0000256" key="1">
    <source>
        <dbReference type="SAM" id="MobiDB-lite"/>
    </source>
</evidence>
<reference evidence="2 3" key="1">
    <citation type="submission" date="2021-07" db="EMBL/GenBank/DDBJ databases">
        <title>Genome data of Colletotrichum spaethianum.</title>
        <authorList>
            <person name="Utami Y.D."/>
            <person name="Hiruma K."/>
        </authorList>
    </citation>
    <scope>NUCLEOTIDE SEQUENCE [LARGE SCALE GENOMIC DNA]</scope>
    <source>
        <strain evidence="2 3">MAFF 242679</strain>
    </source>
</reference>
<organism evidence="2 3">
    <name type="scientific">Colletotrichum liriopes</name>
    <dbReference type="NCBI Taxonomy" id="708192"/>
    <lineage>
        <taxon>Eukaryota</taxon>
        <taxon>Fungi</taxon>
        <taxon>Dikarya</taxon>
        <taxon>Ascomycota</taxon>
        <taxon>Pezizomycotina</taxon>
        <taxon>Sordariomycetes</taxon>
        <taxon>Hypocreomycetidae</taxon>
        <taxon>Glomerellales</taxon>
        <taxon>Glomerellaceae</taxon>
        <taxon>Colletotrichum</taxon>
        <taxon>Colletotrichum spaethianum species complex</taxon>
    </lineage>
</organism>
<gene>
    <name evidence="2" type="ORF">ColLi_03049</name>
</gene>
<evidence type="ECO:0000313" key="3">
    <source>
        <dbReference type="Proteomes" id="UP001055172"/>
    </source>
</evidence>
<keyword evidence="3" id="KW-1185">Reference proteome</keyword>
<dbReference type="AlphaFoldDB" id="A0AA37GGX9"/>
<feature type="compositionally biased region" description="Basic and acidic residues" evidence="1">
    <location>
        <begin position="73"/>
        <end position="83"/>
    </location>
</feature>
<accession>A0AA37GGX9</accession>
<feature type="region of interest" description="Disordered" evidence="1">
    <location>
        <begin position="41"/>
        <end position="83"/>
    </location>
</feature>
<name>A0AA37GGX9_9PEZI</name>
<protein>
    <submittedName>
        <fullName evidence="2">Uncharacterized protein</fullName>
    </submittedName>
</protein>
<dbReference type="Proteomes" id="UP001055172">
    <property type="component" value="Unassembled WGS sequence"/>
</dbReference>
<evidence type="ECO:0000313" key="2">
    <source>
        <dbReference type="EMBL" id="GJC80211.1"/>
    </source>
</evidence>
<comment type="caution">
    <text evidence="2">The sequence shown here is derived from an EMBL/GenBank/DDBJ whole genome shotgun (WGS) entry which is preliminary data.</text>
</comment>
<feature type="compositionally biased region" description="Acidic residues" evidence="1">
    <location>
        <begin position="62"/>
        <end position="72"/>
    </location>
</feature>
<feature type="compositionally biased region" description="Polar residues" evidence="1">
    <location>
        <begin position="132"/>
        <end position="142"/>
    </location>
</feature>
<dbReference type="EMBL" id="BPPX01000005">
    <property type="protein sequence ID" value="GJC80211.1"/>
    <property type="molecule type" value="Genomic_DNA"/>
</dbReference>
<proteinExistence type="predicted"/>
<sequence length="142" mass="15815">MILRRIKQCFALHARYTCALGVSASEHVAALTWGSLSPSPPQCIGRLHQPKQNVPAAVTGQQDEDEPTEDEREGEKETERESVCVRTRHWKHIPSAMYPAISAPLTWSQLNHLTAIALRRRQSDTSGAWGGSNPQRKLSTHP</sequence>
<feature type="region of interest" description="Disordered" evidence="1">
    <location>
        <begin position="122"/>
        <end position="142"/>
    </location>
</feature>